<dbReference type="GO" id="GO:0016810">
    <property type="term" value="F:hydrolase activity, acting on carbon-nitrogen (but not peptide) bonds"/>
    <property type="evidence" value="ECO:0007669"/>
    <property type="project" value="InterPro"/>
</dbReference>
<protein>
    <recommendedName>
        <fullName evidence="2">Amidohydrolase-related domain-containing protein</fullName>
    </recommendedName>
</protein>
<feature type="non-terminal residue" evidence="3">
    <location>
        <position position="1"/>
    </location>
</feature>
<gene>
    <name evidence="3" type="ORF">METZ01_LOCUS176349</name>
</gene>
<dbReference type="NCBIfam" id="NF004801">
    <property type="entry name" value="PRK06151.1"/>
    <property type="match status" value="1"/>
</dbReference>
<dbReference type="Gene3D" id="3.20.20.140">
    <property type="entry name" value="Metal-dependent hydrolases"/>
    <property type="match status" value="1"/>
</dbReference>
<dbReference type="InterPro" id="IPR006680">
    <property type="entry name" value="Amidohydro-rel"/>
</dbReference>
<organism evidence="3">
    <name type="scientific">marine metagenome</name>
    <dbReference type="NCBI Taxonomy" id="408172"/>
    <lineage>
        <taxon>unclassified sequences</taxon>
        <taxon>metagenomes</taxon>
        <taxon>ecological metagenomes</taxon>
    </lineage>
</organism>
<keyword evidence="1" id="KW-0378">Hydrolase</keyword>
<dbReference type="InterPro" id="IPR011059">
    <property type="entry name" value="Metal-dep_hydrolase_composite"/>
</dbReference>
<dbReference type="SUPFAM" id="SSF51338">
    <property type="entry name" value="Composite domain of metallo-dependent hydrolases"/>
    <property type="match status" value="2"/>
</dbReference>
<feature type="non-terminal residue" evidence="3">
    <location>
        <position position="482"/>
    </location>
</feature>
<dbReference type="AlphaFoldDB" id="A0A382CBK9"/>
<name>A0A382CBK9_9ZZZZ</name>
<dbReference type="EMBL" id="UINC01033745">
    <property type="protein sequence ID" value="SVB23495.1"/>
    <property type="molecule type" value="Genomic_DNA"/>
</dbReference>
<evidence type="ECO:0000259" key="2">
    <source>
        <dbReference type="Pfam" id="PF01979"/>
    </source>
</evidence>
<sequence length="482" mass="52752">MVKTAIQGGWIVGWTTNGHQILDGGTVVFENDRIVFVGFPSDQECPKAERTINAQGMLVSPGLINLHCIANLDLQVLRMDMKVGEGSGYCKPRSWVTNPDAPHILSDEDFRVSSRFCVATLLKGGSTTFAAVTTGATKRWEDPSVEPYALAEASEEMGARAWISHLYREACDYTNGDGKRGEIWDRQKGQAGLDNAIKLIKNLQAKGNPLVTGFLFPSRTDKCSDELLKETIHQSKVLGDVHVRSHFSEHLQEFRDFRAKEPRRTMVEWLRDVGFLGPQVCLTHAIYIGGHSATGESPRDDLQILAQSGTSICHCPVVFARGGSALETFSRYVNAGINMGIGTDTFPPDLLEEMRVGALINKVIDRQRSVGSARDFYNAATIGGARALGREDLGKLVVGATSDISIFNLSGLSSGPIDDPIRSLVHFAGRRECHTVIVGGEIVVDDGQILGVDEERLSLQAGRTWTRYMKGLVDWDYAGRAT</sequence>
<dbReference type="PANTHER" id="PTHR43794:SF11">
    <property type="entry name" value="AMIDOHYDROLASE-RELATED DOMAIN-CONTAINING PROTEIN"/>
    <property type="match status" value="1"/>
</dbReference>
<dbReference type="Gene3D" id="2.30.40.10">
    <property type="entry name" value="Urease, subunit C, domain 1"/>
    <property type="match status" value="1"/>
</dbReference>
<evidence type="ECO:0000256" key="1">
    <source>
        <dbReference type="ARBA" id="ARBA00022801"/>
    </source>
</evidence>
<dbReference type="PANTHER" id="PTHR43794">
    <property type="entry name" value="AMINOHYDROLASE SSNA-RELATED"/>
    <property type="match status" value="1"/>
</dbReference>
<feature type="domain" description="Amidohydrolase-related" evidence="2">
    <location>
        <begin position="59"/>
        <end position="443"/>
    </location>
</feature>
<proteinExistence type="predicted"/>
<reference evidence="3" key="1">
    <citation type="submission" date="2018-05" db="EMBL/GenBank/DDBJ databases">
        <authorList>
            <person name="Lanie J.A."/>
            <person name="Ng W.-L."/>
            <person name="Kazmierczak K.M."/>
            <person name="Andrzejewski T.M."/>
            <person name="Davidsen T.M."/>
            <person name="Wayne K.J."/>
            <person name="Tettelin H."/>
            <person name="Glass J.I."/>
            <person name="Rusch D."/>
            <person name="Podicherti R."/>
            <person name="Tsui H.-C.T."/>
            <person name="Winkler M.E."/>
        </authorList>
    </citation>
    <scope>NUCLEOTIDE SEQUENCE</scope>
</reference>
<evidence type="ECO:0000313" key="3">
    <source>
        <dbReference type="EMBL" id="SVB23495.1"/>
    </source>
</evidence>
<dbReference type="Pfam" id="PF01979">
    <property type="entry name" value="Amidohydro_1"/>
    <property type="match status" value="1"/>
</dbReference>
<dbReference type="InterPro" id="IPR032466">
    <property type="entry name" value="Metal_Hydrolase"/>
</dbReference>
<dbReference type="SUPFAM" id="SSF51556">
    <property type="entry name" value="Metallo-dependent hydrolases"/>
    <property type="match status" value="1"/>
</dbReference>
<dbReference type="InterPro" id="IPR050287">
    <property type="entry name" value="MTA/SAH_deaminase"/>
</dbReference>
<accession>A0A382CBK9</accession>